<evidence type="ECO:0000313" key="2">
    <source>
        <dbReference type="EMBL" id="EET79232.1"/>
    </source>
</evidence>
<dbReference type="EMBL" id="ACVQ01000027">
    <property type="protein sequence ID" value="EET79232.1"/>
    <property type="molecule type" value="Genomic_DNA"/>
</dbReference>
<keyword evidence="1" id="KW-0472">Membrane</keyword>
<accession>C6RHL5</accession>
<dbReference type="AlphaFoldDB" id="C6RHL5"/>
<feature type="transmembrane region" description="Helical" evidence="1">
    <location>
        <begin position="21"/>
        <end position="40"/>
    </location>
</feature>
<evidence type="ECO:0000313" key="3">
    <source>
        <dbReference type="Proteomes" id="UP000003107"/>
    </source>
</evidence>
<reference evidence="2 3" key="1">
    <citation type="submission" date="2009-07" db="EMBL/GenBank/DDBJ databases">
        <authorList>
            <person name="Madupu R."/>
            <person name="Sebastian Y."/>
            <person name="Durkin A.S."/>
            <person name="Torralba M."/>
            <person name="Methe B."/>
            <person name="Sutton G.G."/>
            <person name="Strausberg R.L."/>
            <person name="Nelson K.E."/>
        </authorList>
    </citation>
    <scope>NUCLEOTIDE SEQUENCE [LARGE SCALE GENOMIC DNA]</scope>
    <source>
        <strain evidence="2 3">RM3277</strain>
    </source>
</reference>
<dbReference type="Proteomes" id="UP000003107">
    <property type="component" value="Unassembled WGS sequence"/>
</dbReference>
<keyword evidence="3" id="KW-1185">Reference proteome</keyword>
<gene>
    <name evidence="2" type="ORF">CAMSH0001_0842</name>
</gene>
<keyword evidence="1" id="KW-0812">Transmembrane</keyword>
<protein>
    <submittedName>
        <fullName evidence="2">Uncharacterized protein</fullName>
    </submittedName>
</protein>
<proteinExistence type="predicted"/>
<name>C6RHL5_9BACT</name>
<organism evidence="2 3">
    <name type="scientific">Campylobacter showae RM3277</name>
    <dbReference type="NCBI Taxonomy" id="553219"/>
    <lineage>
        <taxon>Bacteria</taxon>
        <taxon>Pseudomonadati</taxon>
        <taxon>Campylobacterota</taxon>
        <taxon>Epsilonproteobacteria</taxon>
        <taxon>Campylobacterales</taxon>
        <taxon>Campylobacteraceae</taxon>
        <taxon>Campylobacter</taxon>
    </lineage>
</organism>
<evidence type="ECO:0000256" key="1">
    <source>
        <dbReference type="SAM" id="Phobius"/>
    </source>
</evidence>
<sequence>MIFKFSRRSCGFCSSGKFEQISNLTQFAALLLQILPFLIYKIRFVIKYSDVILSHKFIKLH</sequence>
<keyword evidence="1" id="KW-1133">Transmembrane helix</keyword>
<comment type="caution">
    <text evidence="2">The sequence shown here is derived from an EMBL/GenBank/DDBJ whole genome shotgun (WGS) entry which is preliminary data.</text>
</comment>
<dbReference type="STRING" id="553219.CAMSH0001_0842"/>